<proteinExistence type="predicted"/>
<evidence type="ECO:0000313" key="2">
    <source>
        <dbReference type="EMBL" id="ADY12851.1"/>
    </source>
</evidence>
<feature type="chain" id="PRO_5003259783" evidence="1">
    <location>
        <begin position="25"/>
        <end position="436"/>
    </location>
</feature>
<reference evidence="3" key="1">
    <citation type="submission" date="2011-02" db="EMBL/GenBank/DDBJ databases">
        <title>Complete sequence of Spirochaeta sp. Buddy.</title>
        <authorList>
            <person name="Lucas S."/>
            <person name="Copeland A."/>
            <person name="Lapidus A."/>
            <person name="Cheng J.-F."/>
            <person name="Goodwin L."/>
            <person name="Pitluck S."/>
            <person name="Zeytun A."/>
            <person name="Detter J.C."/>
            <person name="Han C."/>
            <person name="Tapia R."/>
            <person name="Land M."/>
            <person name="Hauser L."/>
            <person name="Kyrpides N."/>
            <person name="Ivanova N."/>
            <person name="Mikhailova N."/>
            <person name="Pagani I."/>
            <person name="Ritalahti K.M."/>
            <person name="Loeffler F.E."/>
            <person name="Woyke T."/>
        </authorList>
    </citation>
    <scope>NUCLEOTIDE SEQUENCE [LARGE SCALE GENOMIC DNA]</scope>
    <source>
        <strain evidence="3">ATCC BAA-1886 / DSM 22777 / Buddy</strain>
    </source>
</reference>
<dbReference type="EMBL" id="CP002541">
    <property type="protein sequence ID" value="ADY12851.1"/>
    <property type="molecule type" value="Genomic_DNA"/>
</dbReference>
<name>F0RYK8_SPHGB</name>
<keyword evidence="1" id="KW-0732">Signal</keyword>
<dbReference type="AlphaFoldDB" id="F0RYK8"/>
<evidence type="ECO:0000313" key="3">
    <source>
        <dbReference type="Proteomes" id="UP000008466"/>
    </source>
</evidence>
<evidence type="ECO:0000256" key="1">
    <source>
        <dbReference type="SAM" id="SignalP"/>
    </source>
</evidence>
<keyword evidence="3" id="KW-1185">Reference proteome</keyword>
<accession>F0RYK8</accession>
<sequence length="436" mass="49097">MSLHKKAEALLLALLITLSTPAFALSVTSLSVGSGNDWYTMGLGYNQDDGHSFGGYTAVTFSNNLVLNAEAKAFTDRIESNLRHDEIQISASYPFLFPVSKRIGISVVGSAGMLLAGNLGMQNIQTSFHSLISRDHVNLVYYDDQFRLHPLLSLRIQGGWLYGHALLGLELGYSYVHAWEQSLQANMFLSYASLLTVRLGYLAKDIEGIDTSQVIQKERYEGLRLSFSYDGGLLETSFYSFLQSGFSYGSFGINPLALSYSKTYQQTDFTFTSGVLYNMEGHQNRLIAFSFGSVSFETRHTNGPMLNHWEDQNDRMNLGSWLLGYRFLYERETSMFDPYVKTLAGLWRFNLQQNFTTTLVEEVRPSIGIETGVRIGTQRWWVIGNTSYHPRLAVSLHYVFGTDSLRENPAIAYFEPHTGPWILMAGIVLDIDHDLT</sequence>
<organism evidence="2 3">
    <name type="scientific">Sphaerochaeta globosa (strain ATCC BAA-1886 / DSM 22777 / Buddy)</name>
    <name type="common">Spirochaeta sp. (strain Buddy)</name>
    <dbReference type="NCBI Taxonomy" id="158189"/>
    <lineage>
        <taxon>Bacteria</taxon>
        <taxon>Pseudomonadati</taxon>
        <taxon>Spirochaetota</taxon>
        <taxon>Spirochaetia</taxon>
        <taxon>Spirochaetales</taxon>
        <taxon>Sphaerochaetaceae</taxon>
        <taxon>Sphaerochaeta</taxon>
    </lineage>
</organism>
<dbReference type="Proteomes" id="UP000008466">
    <property type="component" value="Chromosome"/>
</dbReference>
<dbReference type="STRING" id="158189.SpiBuddy_1026"/>
<dbReference type="HOGENOM" id="CLU_640766_0_0_12"/>
<gene>
    <name evidence="2" type="ordered locus">SpiBuddy_1026</name>
</gene>
<dbReference type="KEGG" id="sbu:SpiBuddy_1026"/>
<dbReference type="RefSeq" id="WP_013606702.1">
    <property type="nucleotide sequence ID" value="NC_015152.1"/>
</dbReference>
<feature type="signal peptide" evidence="1">
    <location>
        <begin position="1"/>
        <end position="24"/>
    </location>
</feature>
<protein>
    <submittedName>
        <fullName evidence="2">Uncharacterized protein</fullName>
    </submittedName>
</protein>